<name>A0AAW1QSG6_9CHLO</name>
<proteinExistence type="predicted"/>
<dbReference type="EMBL" id="JALJOR010000002">
    <property type="protein sequence ID" value="KAK9824430.1"/>
    <property type="molecule type" value="Genomic_DNA"/>
</dbReference>
<organism evidence="3 4">
    <name type="scientific">[Myrmecia] bisecta</name>
    <dbReference type="NCBI Taxonomy" id="41462"/>
    <lineage>
        <taxon>Eukaryota</taxon>
        <taxon>Viridiplantae</taxon>
        <taxon>Chlorophyta</taxon>
        <taxon>core chlorophytes</taxon>
        <taxon>Trebouxiophyceae</taxon>
        <taxon>Trebouxiales</taxon>
        <taxon>Trebouxiaceae</taxon>
        <taxon>Myrmecia</taxon>
    </lineage>
</organism>
<keyword evidence="2" id="KW-1133">Transmembrane helix</keyword>
<feature type="transmembrane region" description="Helical" evidence="2">
    <location>
        <begin position="93"/>
        <end position="112"/>
    </location>
</feature>
<sequence length="149" mass="15675">MAAATVLHGKRLLGSSCQQQPSAPRQACAGSLCSRRPSFPQCSSFLSRSPSNRPYRFHAAPDNGSEPVTPKNDAPESLTPSSLSHGEDSDVNFLLRLAALSFTGACLIKYGSLLIDTPFSPNPVLALGMIFGPPGVYSALLLARSQGNS</sequence>
<evidence type="ECO:0000256" key="1">
    <source>
        <dbReference type="SAM" id="MobiDB-lite"/>
    </source>
</evidence>
<feature type="transmembrane region" description="Helical" evidence="2">
    <location>
        <begin position="124"/>
        <end position="143"/>
    </location>
</feature>
<keyword evidence="4" id="KW-1185">Reference proteome</keyword>
<keyword evidence="2" id="KW-0812">Transmembrane</keyword>
<evidence type="ECO:0000313" key="3">
    <source>
        <dbReference type="EMBL" id="KAK9824430.1"/>
    </source>
</evidence>
<keyword evidence="2" id="KW-0472">Membrane</keyword>
<reference evidence="3 4" key="1">
    <citation type="journal article" date="2024" name="Nat. Commun.">
        <title>Phylogenomics reveals the evolutionary origins of lichenization in chlorophyte algae.</title>
        <authorList>
            <person name="Puginier C."/>
            <person name="Libourel C."/>
            <person name="Otte J."/>
            <person name="Skaloud P."/>
            <person name="Haon M."/>
            <person name="Grisel S."/>
            <person name="Petersen M."/>
            <person name="Berrin J.G."/>
            <person name="Delaux P.M."/>
            <person name="Dal Grande F."/>
            <person name="Keller J."/>
        </authorList>
    </citation>
    <scope>NUCLEOTIDE SEQUENCE [LARGE SCALE GENOMIC DNA]</scope>
    <source>
        <strain evidence="3 4">SAG 2043</strain>
    </source>
</reference>
<accession>A0AAW1QSG6</accession>
<feature type="region of interest" description="Disordered" evidence="1">
    <location>
        <begin position="44"/>
        <end position="85"/>
    </location>
</feature>
<comment type="caution">
    <text evidence="3">The sequence shown here is derived from an EMBL/GenBank/DDBJ whole genome shotgun (WGS) entry which is preliminary data.</text>
</comment>
<gene>
    <name evidence="3" type="ORF">WJX72_010187</name>
</gene>
<dbReference type="Proteomes" id="UP001489004">
    <property type="component" value="Unassembled WGS sequence"/>
</dbReference>
<dbReference type="AlphaFoldDB" id="A0AAW1QSG6"/>
<evidence type="ECO:0000313" key="4">
    <source>
        <dbReference type="Proteomes" id="UP001489004"/>
    </source>
</evidence>
<evidence type="ECO:0000256" key="2">
    <source>
        <dbReference type="SAM" id="Phobius"/>
    </source>
</evidence>
<dbReference type="PANTHER" id="PTHR37224">
    <property type="entry name" value="OS02G0804400 PROTEIN"/>
    <property type="match status" value="1"/>
</dbReference>
<protein>
    <submittedName>
        <fullName evidence="3">Uncharacterized protein</fullName>
    </submittedName>
</protein>